<dbReference type="Proteomes" id="UP000636800">
    <property type="component" value="Unassembled WGS sequence"/>
</dbReference>
<proteinExistence type="predicted"/>
<evidence type="ECO:0000313" key="2">
    <source>
        <dbReference type="EMBL" id="KAG0445908.1"/>
    </source>
</evidence>
<gene>
    <name evidence="2" type="ORF">HPP92_029095</name>
    <name evidence="1" type="ORF">HPP92_029106</name>
</gene>
<name>A0A835P4W7_VANPL</name>
<organism evidence="1 4">
    <name type="scientific">Vanilla planifolia</name>
    <name type="common">Vanilla</name>
    <dbReference type="NCBI Taxonomy" id="51239"/>
    <lineage>
        <taxon>Eukaryota</taxon>
        <taxon>Viridiplantae</taxon>
        <taxon>Streptophyta</taxon>
        <taxon>Embryophyta</taxon>
        <taxon>Tracheophyta</taxon>
        <taxon>Spermatophyta</taxon>
        <taxon>Magnoliopsida</taxon>
        <taxon>Liliopsida</taxon>
        <taxon>Asparagales</taxon>
        <taxon>Orchidaceae</taxon>
        <taxon>Vanilloideae</taxon>
        <taxon>Vanilleae</taxon>
        <taxon>Vanilla</taxon>
    </lineage>
</organism>
<evidence type="ECO:0000313" key="4">
    <source>
        <dbReference type="Proteomes" id="UP000639772"/>
    </source>
</evidence>
<keyword evidence="3" id="KW-1185">Reference proteome</keyword>
<dbReference type="EMBL" id="JADCNL010000634">
    <property type="protein sequence ID" value="KAG0445908.1"/>
    <property type="molecule type" value="Genomic_DNA"/>
</dbReference>
<dbReference type="AlphaFoldDB" id="A0A835P4W7"/>
<dbReference type="EMBL" id="JADCNM010000635">
    <property type="protein sequence ID" value="KAG0445903.1"/>
    <property type="molecule type" value="Genomic_DNA"/>
</dbReference>
<protein>
    <submittedName>
        <fullName evidence="1">Uncharacterized protein</fullName>
    </submittedName>
</protein>
<sequence>MATPLNRQAIALLRGKRGDGVLGRNCGAKWEGGGGEEEDEEWVRLRNPRCGDGGGRSNGAGSIQEIHTDEARRGDTSAAAPAVIRPCQEEWRLEKRRGARTSAEKDDVESRLRVLRRALRSSATKAISYCRRAG</sequence>
<evidence type="ECO:0000313" key="1">
    <source>
        <dbReference type="EMBL" id="KAG0445903.1"/>
    </source>
</evidence>
<comment type="caution">
    <text evidence="1">The sequence shown here is derived from an EMBL/GenBank/DDBJ whole genome shotgun (WGS) entry which is preliminary data.</text>
</comment>
<evidence type="ECO:0000313" key="3">
    <source>
        <dbReference type="Proteomes" id="UP000636800"/>
    </source>
</evidence>
<dbReference type="Proteomes" id="UP000639772">
    <property type="component" value="Unassembled WGS sequence"/>
</dbReference>
<reference evidence="3 4" key="1">
    <citation type="journal article" date="2020" name="Nat. Food">
        <title>A phased Vanilla planifolia genome enables genetic improvement of flavour and production.</title>
        <authorList>
            <person name="Hasing T."/>
            <person name="Tang H."/>
            <person name="Brym M."/>
            <person name="Khazi F."/>
            <person name="Huang T."/>
            <person name="Chambers A.H."/>
        </authorList>
    </citation>
    <scope>NUCLEOTIDE SEQUENCE [LARGE SCALE GENOMIC DNA]</scope>
    <source>
        <tissue evidence="1">Leaf</tissue>
    </source>
</reference>
<accession>A0A835P4W7</accession>